<reference evidence="2" key="1">
    <citation type="submission" date="2018-08" db="EMBL/GenBank/DDBJ databases">
        <title>A genome reference for cultivated species of the human gut microbiota.</title>
        <authorList>
            <person name="Zou Y."/>
            <person name="Xue W."/>
            <person name="Luo G."/>
        </authorList>
    </citation>
    <scope>NUCLEOTIDE SEQUENCE [LARGE SCALE GENOMIC DNA]</scope>
    <source>
        <strain evidence="2">TF05-5AC</strain>
    </source>
</reference>
<evidence type="ECO:0000259" key="1">
    <source>
        <dbReference type="Pfam" id="PF13271"/>
    </source>
</evidence>
<name>A0A3E3I459_9FIRM</name>
<dbReference type="GeneID" id="97987931"/>
<dbReference type="InterPro" id="IPR025139">
    <property type="entry name" value="DUF4062"/>
</dbReference>
<dbReference type="EMBL" id="QVLV01000008">
    <property type="protein sequence ID" value="RGE59878.1"/>
    <property type="molecule type" value="Genomic_DNA"/>
</dbReference>
<comment type="caution">
    <text evidence="2">The sequence shown here is derived from an EMBL/GenBank/DDBJ whole genome shotgun (WGS) entry which is preliminary data.</text>
</comment>
<proteinExistence type="predicted"/>
<keyword evidence="3" id="KW-1185">Reference proteome</keyword>
<dbReference type="AlphaFoldDB" id="A0A3E3I459"/>
<accession>A0A3E3I459</accession>
<dbReference type="Proteomes" id="UP000260812">
    <property type="component" value="Unassembled WGS sequence"/>
</dbReference>
<gene>
    <name evidence="2" type="ORF">DXC51_13910</name>
</gene>
<dbReference type="Pfam" id="PF13271">
    <property type="entry name" value="DUF4062"/>
    <property type="match status" value="1"/>
</dbReference>
<sequence>MSIGRKPTVFVSSTCYDLKQIRTDIKGFFEEQLKYDILLSEYSTFPLDPNIGTLNNCLRVVDERADIFILVVGCRYGSVTETGRSITNMEYLRAKAKGIPIYAFVDKKILSVLSLWKDNPNADFRSTVDTPKLFEFVDSFRGNDGIWSFGFETAQDIIDTLRTQLGYLFYDSLAYRQRTISKKLSKKVLSLDGICFQTVLLRPVAWEYKLFGQILATKLNELSDKRRDFKYSFTLATSIRLQTFDELFNYMTSKINQLLRSISYISTLIYETIPDAFGAPGVEGDPDYIIYAANKLVEIYSSIIDWSLDFNAIMTDEDFSGLAKSFSKMCNVTLCDIEKFSNDFCEMVDKIPNDITEKSSPMKFNITLSLSEPNTTDFYDEIRKLQQKFGIPALDTD</sequence>
<evidence type="ECO:0000313" key="2">
    <source>
        <dbReference type="EMBL" id="RGE59878.1"/>
    </source>
</evidence>
<evidence type="ECO:0000313" key="3">
    <source>
        <dbReference type="Proteomes" id="UP000260812"/>
    </source>
</evidence>
<feature type="domain" description="DUF4062" evidence="1">
    <location>
        <begin position="9"/>
        <end position="94"/>
    </location>
</feature>
<organism evidence="2 3">
    <name type="scientific">Eisenbergiella massiliensis</name>
    <dbReference type="NCBI Taxonomy" id="1720294"/>
    <lineage>
        <taxon>Bacteria</taxon>
        <taxon>Bacillati</taxon>
        <taxon>Bacillota</taxon>
        <taxon>Clostridia</taxon>
        <taxon>Lachnospirales</taxon>
        <taxon>Lachnospiraceae</taxon>
        <taxon>Eisenbergiella</taxon>
    </lineage>
</organism>
<dbReference type="RefSeq" id="WP_117544749.1">
    <property type="nucleotide sequence ID" value="NZ_QVLV01000008.1"/>
</dbReference>
<protein>
    <submittedName>
        <fullName evidence="2">DUF4062 domain-containing protein</fullName>
    </submittedName>
</protein>